<dbReference type="AlphaFoldDB" id="A0A9D2CCY5"/>
<proteinExistence type="predicted"/>
<name>A0A9D2CCY5_9FIRM</name>
<protein>
    <recommendedName>
        <fullName evidence="2">Phage-Barnase-EndoU-ColicinE5/D-RelE like nuclease 3 domain-containing protein</fullName>
    </recommendedName>
</protein>
<accession>A0A9D2CCY5</accession>
<dbReference type="InterPro" id="IPR041301">
    <property type="entry name" value="PBECR3"/>
</dbReference>
<evidence type="ECO:0000313" key="3">
    <source>
        <dbReference type="EMBL" id="HIY73316.1"/>
    </source>
</evidence>
<reference evidence="3" key="2">
    <citation type="submission" date="2021-04" db="EMBL/GenBank/DDBJ databases">
        <authorList>
            <person name="Gilroy R."/>
        </authorList>
    </citation>
    <scope>NUCLEOTIDE SEQUENCE</scope>
    <source>
        <strain evidence="3">CHK33-7979</strain>
    </source>
</reference>
<dbReference type="EMBL" id="DXCX01000051">
    <property type="protein sequence ID" value="HIY73316.1"/>
    <property type="molecule type" value="Genomic_DNA"/>
</dbReference>
<dbReference type="Pfam" id="PF18812">
    <property type="entry name" value="PBECR3"/>
    <property type="match status" value="1"/>
</dbReference>
<comment type="caution">
    <text evidence="3">The sequence shown here is derived from an EMBL/GenBank/DDBJ whole genome shotgun (WGS) entry which is preliminary data.</text>
</comment>
<reference evidence="3" key="1">
    <citation type="journal article" date="2021" name="PeerJ">
        <title>Extensive microbial diversity within the chicken gut microbiome revealed by metagenomics and culture.</title>
        <authorList>
            <person name="Gilroy R."/>
            <person name="Ravi A."/>
            <person name="Getino M."/>
            <person name="Pursley I."/>
            <person name="Horton D.L."/>
            <person name="Alikhan N.F."/>
            <person name="Baker D."/>
            <person name="Gharbi K."/>
            <person name="Hall N."/>
            <person name="Watson M."/>
            <person name="Adriaenssens E.M."/>
            <person name="Foster-Nyarko E."/>
            <person name="Jarju S."/>
            <person name="Secka A."/>
            <person name="Antonio M."/>
            <person name="Oren A."/>
            <person name="Chaudhuri R.R."/>
            <person name="La Ragione R."/>
            <person name="Hildebrand F."/>
            <person name="Pallen M.J."/>
        </authorList>
    </citation>
    <scope>NUCLEOTIDE SEQUENCE</scope>
    <source>
        <strain evidence="3">CHK33-7979</strain>
    </source>
</reference>
<organism evidence="3 4">
    <name type="scientific">Candidatus Intestinimonas merdavium</name>
    <dbReference type="NCBI Taxonomy" id="2838622"/>
    <lineage>
        <taxon>Bacteria</taxon>
        <taxon>Bacillati</taxon>
        <taxon>Bacillota</taxon>
        <taxon>Clostridia</taxon>
        <taxon>Eubacteriales</taxon>
        <taxon>Intestinimonas</taxon>
    </lineage>
</organism>
<gene>
    <name evidence="3" type="ORF">H9826_05000</name>
</gene>
<evidence type="ECO:0000259" key="2">
    <source>
        <dbReference type="Pfam" id="PF18812"/>
    </source>
</evidence>
<feature type="compositionally biased region" description="Polar residues" evidence="1">
    <location>
        <begin position="139"/>
        <end position="148"/>
    </location>
</feature>
<dbReference type="Proteomes" id="UP000886824">
    <property type="component" value="Unassembled WGS sequence"/>
</dbReference>
<evidence type="ECO:0000256" key="1">
    <source>
        <dbReference type="SAM" id="MobiDB-lite"/>
    </source>
</evidence>
<feature type="region of interest" description="Disordered" evidence="1">
    <location>
        <begin position="118"/>
        <end position="186"/>
    </location>
</feature>
<evidence type="ECO:0000313" key="4">
    <source>
        <dbReference type="Proteomes" id="UP000886824"/>
    </source>
</evidence>
<feature type="domain" description="Phage-Barnase-EndoU-ColicinE5/D-RelE like nuclease 3" evidence="2">
    <location>
        <begin position="12"/>
        <end position="119"/>
    </location>
</feature>
<sequence length="246" mass="26595">MGTIPDSAAELIRSKTGINVFGYTAILPGDSVQHIFKNHGTASTENSRGQRAVTENDIALIPEVLSSPDRVSLSQDTDVLGRSVLLLEKQIGDTYVTAQAVTDGRHALTTNSLWIQKKKNRPTIPDAGMTPSPEGNARSALSQGSSGTIIPKDGQEVNPENSRQIDEPAAVEPGRSDALGVPEQDAAMGAKEAPLTVGRRMTEAERAELEALHAREDSLTREEKARYRELLSRRIEEALYWGGTEP</sequence>